<organism evidence="11 12">
    <name type="scientific">Terasakiella brassicae</name>
    <dbReference type="NCBI Taxonomy" id="1634917"/>
    <lineage>
        <taxon>Bacteria</taxon>
        <taxon>Pseudomonadati</taxon>
        <taxon>Pseudomonadota</taxon>
        <taxon>Alphaproteobacteria</taxon>
        <taxon>Rhodospirillales</taxon>
        <taxon>Terasakiellaceae</taxon>
        <taxon>Terasakiella</taxon>
    </lineage>
</organism>
<name>A0A917BZW0_9PROT</name>
<dbReference type="InterPro" id="IPR052351">
    <property type="entry name" value="Ornithine_N-alpha-AT"/>
</dbReference>
<dbReference type="Pfam" id="PF13444">
    <property type="entry name" value="Acetyltransf_5"/>
    <property type="match status" value="1"/>
</dbReference>
<evidence type="ECO:0000256" key="7">
    <source>
        <dbReference type="ARBA" id="ARBA00039058"/>
    </source>
</evidence>
<keyword evidence="2" id="KW-0444">Lipid biosynthesis</keyword>
<evidence type="ECO:0000313" key="12">
    <source>
        <dbReference type="Proteomes" id="UP000632498"/>
    </source>
</evidence>
<evidence type="ECO:0000256" key="4">
    <source>
        <dbReference type="ARBA" id="ARBA00023098"/>
    </source>
</evidence>
<comment type="function">
    <text evidence="9">Catalyzes the first step in the biosynthesis of ornithine lipids, which are phosphorus-free membrane lipids. Catalyzes the 3-hydroxyacyl-acyl carrier protein-dependent acylation of ornithine to form lyso-ornithine lipid (LOL).</text>
</comment>
<dbReference type="GO" id="GO:0043810">
    <property type="term" value="F:ornithine-acyl [acyl carrier protein] N-acyltransferase activity"/>
    <property type="evidence" value="ECO:0007669"/>
    <property type="project" value="UniProtKB-EC"/>
</dbReference>
<evidence type="ECO:0000256" key="9">
    <source>
        <dbReference type="ARBA" id="ARBA00045724"/>
    </source>
</evidence>
<protein>
    <recommendedName>
        <fullName evidence="8">L-ornithine N(alpha)-acyltransferase</fullName>
        <ecNumber evidence="7">2.3.2.30</ecNumber>
    </recommendedName>
</protein>
<evidence type="ECO:0000256" key="1">
    <source>
        <dbReference type="ARBA" id="ARBA00005189"/>
    </source>
</evidence>
<dbReference type="AlphaFoldDB" id="A0A917BZW0"/>
<reference evidence="11" key="1">
    <citation type="journal article" date="2014" name="Int. J. Syst. Evol. Microbiol.">
        <title>Complete genome sequence of Corynebacterium casei LMG S-19264T (=DSM 44701T), isolated from a smear-ripened cheese.</title>
        <authorList>
            <consortium name="US DOE Joint Genome Institute (JGI-PGF)"/>
            <person name="Walter F."/>
            <person name="Albersmeier A."/>
            <person name="Kalinowski J."/>
            <person name="Ruckert C."/>
        </authorList>
    </citation>
    <scope>NUCLEOTIDE SEQUENCE</scope>
    <source>
        <strain evidence="11">CGMCC 1.15254</strain>
    </source>
</reference>
<evidence type="ECO:0000256" key="8">
    <source>
        <dbReference type="ARBA" id="ARBA00039866"/>
    </source>
</evidence>
<dbReference type="Proteomes" id="UP000632498">
    <property type="component" value="Unassembled WGS sequence"/>
</dbReference>
<dbReference type="InterPro" id="IPR016181">
    <property type="entry name" value="Acyl_CoA_acyltransferase"/>
</dbReference>
<keyword evidence="12" id="KW-1185">Reference proteome</keyword>
<comment type="catalytic activity">
    <reaction evidence="10">
        <text>a (3R)-hydroxyacyl-[ACP] + L-ornithine = a lyso-ornithine lipid + holo-[ACP] + H(+)</text>
        <dbReference type="Rhea" id="RHEA:20633"/>
        <dbReference type="Rhea" id="RHEA-COMP:9685"/>
        <dbReference type="Rhea" id="RHEA-COMP:9945"/>
        <dbReference type="ChEBI" id="CHEBI:15378"/>
        <dbReference type="ChEBI" id="CHEBI:46911"/>
        <dbReference type="ChEBI" id="CHEBI:64479"/>
        <dbReference type="ChEBI" id="CHEBI:78827"/>
        <dbReference type="ChEBI" id="CHEBI:138482"/>
        <dbReference type="EC" id="2.3.2.30"/>
    </reaction>
    <physiologicalReaction direction="left-to-right" evidence="10">
        <dbReference type="Rhea" id="RHEA:20634"/>
    </physiologicalReaction>
</comment>
<dbReference type="EMBL" id="BMHV01000012">
    <property type="protein sequence ID" value="GGF64985.1"/>
    <property type="molecule type" value="Genomic_DNA"/>
</dbReference>
<dbReference type="PANTHER" id="PTHR37323:SF1">
    <property type="entry name" value="L-ORNITHINE N(ALPHA)-ACYLTRANSFERASE"/>
    <property type="match status" value="1"/>
</dbReference>
<accession>A0A917BZW0</accession>
<dbReference type="Gene3D" id="3.40.630.30">
    <property type="match status" value="1"/>
</dbReference>
<evidence type="ECO:0000256" key="3">
    <source>
        <dbReference type="ARBA" id="ARBA00022679"/>
    </source>
</evidence>
<dbReference type="EC" id="2.3.2.30" evidence="7"/>
<evidence type="ECO:0000256" key="10">
    <source>
        <dbReference type="ARBA" id="ARBA00047785"/>
    </source>
</evidence>
<evidence type="ECO:0000313" key="11">
    <source>
        <dbReference type="EMBL" id="GGF64985.1"/>
    </source>
</evidence>
<gene>
    <name evidence="11" type="ORF">GCM10011332_18870</name>
</gene>
<comment type="similarity">
    <text evidence="6">Belongs to the acetyltransferase family. OlsB subfamily.</text>
</comment>
<evidence type="ECO:0000256" key="5">
    <source>
        <dbReference type="ARBA" id="ARBA00023315"/>
    </source>
</evidence>
<dbReference type="PANTHER" id="PTHR37323">
    <property type="entry name" value="GCN5-RELATED N-ACETYLTRANSFERASE"/>
    <property type="match status" value="1"/>
</dbReference>
<comment type="caution">
    <text evidence="11">The sequence shown here is derived from an EMBL/GenBank/DDBJ whole genome shotgun (WGS) entry which is preliminary data.</text>
</comment>
<keyword evidence="3" id="KW-0808">Transferase</keyword>
<sequence length="271" mass="30739">MKKTMTNQTETNLDIRLARNADDLEAAQRLRYRVFFDGMGAVPDPEVAAAKRDFDRFDDYCDHLLVIDKTKEAAGEECVVGTYRLLRRSVAQRHEGFYSADEFDLSRLENYQGEIVELGRSCVDPDYRGKAVMQLLWRGIAEYITDYKISLMFGCASFPGTDTKAMASALSYLHHHHSAPDEWSPKALDSRYVDLKLLKKKQIDSRQALREMPPLIKGYLRVGGVIGKGGVIDHQFNTVDVCLLVETDNVTGRYQRHYLQDAASMSNQANT</sequence>
<evidence type="ECO:0000256" key="6">
    <source>
        <dbReference type="ARBA" id="ARBA00038095"/>
    </source>
</evidence>
<dbReference type="GO" id="GO:0006629">
    <property type="term" value="P:lipid metabolic process"/>
    <property type="evidence" value="ECO:0007669"/>
    <property type="project" value="UniProtKB-KW"/>
</dbReference>
<comment type="pathway">
    <text evidence="1">Lipid metabolism.</text>
</comment>
<dbReference type="SUPFAM" id="SSF55729">
    <property type="entry name" value="Acyl-CoA N-acyltransferases (Nat)"/>
    <property type="match status" value="1"/>
</dbReference>
<keyword evidence="4" id="KW-0443">Lipid metabolism</keyword>
<proteinExistence type="inferred from homology"/>
<keyword evidence="5" id="KW-0012">Acyltransferase</keyword>
<evidence type="ECO:0000256" key="2">
    <source>
        <dbReference type="ARBA" id="ARBA00022516"/>
    </source>
</evidence>
<reference evidence="11" key="2">
    <citation type="submission" date="2020-09" db="EMBL/GenBank/DDBJ databases">
        <authorList>
            <person name="Sun Q."/>
            <person name="Zhou Y."/>
        </authorList>
    </citation>
    <scope>NUCLEOTIDE SEQUENCE</scope>
    <source>
        <strain evidence="11">CGMCC 1.15254</strain>
    </source>
</reference>